<gene>
    <name evidence="12" type="ORF">CAG99_18685</name>
</gene>
<name>A0A1W7D0H8_9ACTN</name>
<dbReference type="InterPro" id="IPR048328">
    <property type="entry name" value="Dyp_perox_C"/>
</dbReference>
<dbReference type="PROSITE" id="PS51318">
    <property type="entry name" value="TAT"/>
    <property type="match status" value="1"/>
</dbReference>
<keyword evidence="5" id="KW-0732">Signal</keyword>
<dbReference type="GO" id="GO:0020037">
    <property type="term" value="F:heme binding"/>
    <property type="evidence" value="ECO:0007669"/>
    <property type="project" value="InterPro"/>
</dbReference>
<evidence type="ECO:0000313" key="13">
    <source>
        <dbReference type="Proteomes" id="UP000194218"/>
    </source>
</evidence>
<dbReference type="AlphaFoldDB" id="A0A1W7D0H8"/>
<keyword evidence="7" id="KW-0408">Iron</keyword>
<feature type="domain" description="Dyp-type peroxidase C-terminal" evidence="11">
    <location>
        <begin position="208"/>
        <end position="376"/>
    </location>
</feature>
<dbReference type="RefSeq" id="WP_086160451.1">
    <property type="nucleotide sequence ID" value="NZ_CP021121.1"/>
</dbReference>
<feature type="region of interest" description="Disordered" evidence="9">
    <location>
        <begin position="27"/>
        <end position="55"/>
    </location>
</feature>
<dbReference type="InterPro" id="IPR011008">
    <property type="entry name" value="Dimeric_a/b-barrel"/>
</dbReference>
<dbReference type="KEGG" id="smao:CAG99_18685"/>
<dbReference type="InterPro" id="IPR006311">
    <property type="entry name" value="TAT_signal"/>
</dbReference>
<keyword evidence="3" id="KW-0349">Heme</keyword>
<dbReference type="PROSITE" id="PS51257">
    <property type="entry name" value="PROKAR_LIPOPROTEIN"/>
    <property type="match status" value="1"/>
</dbReference>
<dbReference type="GO" id="GO:0046872">
    <property type="term" value="F:metal ion binding"/>
    <property type="evidence" value="ECO:0007669"/>
    <property type="project" value="UniProtKB-KW"/>
</dbReference>
<evidence type="ECO:0000256" key="4">
    <source>
        <dbReference type="ARBA" id="ARBA00022723"/>
    </source>
</evidence>
<evidence type="ECO:0000256" key="7">
    <source>
        <dbReference type="ARBA" id="ARBA00023004"/>
    </source>
</evidence>
<dbReference type="InterPro" id="IPR048327">
    <property type="entry name" value="Dyp_perox_N"/>
</dbReference>
<dbReference type="Pfam" id="PF20628">
    <property type="entry name" value="Dyp_perox_C"/>
    <property type="match status" value="1"/>
</dbReference>
<accession>A0A1W7D0H8</accession>
<feature type="domain" description="Dyp-type peroxidase N-terminal" evidence="10">
    <location>
        <begin position="61"/>
        <end position="193"/>
    </location>
</feature>
<comment type="cofactor">
    <cofactor evidence="1">
        <name>heme b</name>
        <dbReference type="ChEBI" id="CHEBI:60344"/>
    </cofactor>
</comment>
<reference evidence="12 13" key="1">
    <citation type="submission" date="2017-05" db="EMBL/GenBank/DDBJ databases">
        <title>Complete genome sequence of Streptomyces sp. SCSIO 03032 revealed the diverse biosynthetic pathways for its bioactive secondary metabolites.</title>
        <authorList>
            <person name="Ma L."/>
            <person name="Zhu Y."/>
            <person name="Zhang W."/>
            <person name="Zhang G."/>
            <person name="Tian X."/>
            <person name="Zhang S."/>
            <person name="Zhang C."/>
        </authorList>
    </citation>
    <scope>NUCLEOTIDE SEQUENCE [LARGE SCALE GENOMIC DNA]</scope>
    <source>
        <strain evidence="12 13">SCSIO 03032</strain>
    </source>
</reference>
<dbReference type="PANTHER" id="PTHR30521:SF4">
    <property type="entry name" value="DEFERROCHELATASE"/>
    <property type="match status" value="1"/>
</dbReference>
<keyword evidence="2 12" id="KW-0575">Peroxidase</keyword>
<keyword evidence="6" id="KW-0560">Oxidoreductase</keyword>
<dbReference type="InterPro" id="IPR006314">
    <property type="entry name" value="Dyp_peroxidase"/>
</dbReference>
<dbReference type="PROSITE" id="PS51404">
    <property type="entry name" value="DYP_PEROXIDASE"/>
    <property type="match status" value="1"/>
</dbReference>
<protein>
    <submittedName>
        <fullName evidence="12">Peroxidase</fullName>
    </submittedName>
</protein>
<evidence type="ECO:0000256" key="6">
    <source>
        <dbReference type="ARBA" id="ARBA00023002"/>
    </source>
</evidence>
<dbReference type="PANTHER" id="PTHR30521">
    <property type="entry name" value="DEFERROCHELATASE/PEROXIDASE"/>
    <property type="match status" value="1"/>
</dbReference>
<sequence length="389" mass="40568">MHRADRLPSRRAFLDVTGATVATGLLAGCSGDSARPDRSGDPAPPPPPATPAPVAATGRYQAGVTLPRTAQPHLLALVADLGAEVAPGPLLAELGETVQALTTGSDPRLLGLPPGDVTVTVGVGPRLVRTAGAELPGAADLPPFSRERVAPRERGGDLLMQICAGDPLLLPLTAAALLARAGDRVQERWRQFGRRGAEVPVAEDRSAPRNLLGFLDGIVGPHTTAEQERDLWLAGPPEVAGGTLAVLRRMEIDLTRFAALSVAEQEAVFGRRRDSGVPLSGGSADSAPGLGAKTPDGRYLVPVDAHVRRAHPTAVGVGHMLRRSYSIDAPVPGLLFISFQNDLRTFTATLARMDASDALLPFTTTTASATFLVLPGYGPRRPLGSTLFG</sequence>
<dbReference type="GO" id="GO:0004601">
    <property type="term" value="F:peroxidase activity"/>
    <property type="evidence" value="ECO:0007669"/>
    <property type="project" value="UniProtKB-KW"/>
</dbReference>
<evidence type="ECO:0000256" key="3">
    <source>
        <dbReference type="ARBA" id="ARBA00022617"/>
    </source>
</evidence>
<dbReference type="Proteomes" id="UP000194218">
    <property type="component" value="Chromosome"/>
</dbReference>
<dbReference type="Pfam" id="PF04261">
    <property type="entry name" value="Dyp_perox_N"/>
    <property type="match status" value="1"/>
</dbReference>
<dbReference type="SUPFAM" id="SSF54909">
    <property type="entry name" value="Dimeric alpha+beta barrel"/>
    <property type="match status" value="1"/>
</dbReference>
<evidence type="ECO:0000256" key="5">
    <source>
        <dbReference type="ARBA" id="ARBA00022729"/>
    </source>
</evidence>
<evidence type="ECO:0000313" key="12">
    <source>
        <dbReference type="EMBL" id="ARQ70601.1"/>
    </source>
</evidence>
<evidence type="ECO:0000256" key="8">
    <source>
        <dbReference type="ARBA" id="ARBA00025737"/>
    </source>
</evidence>
<evidence type="ECO:0000256" key="1">
    <source>
        <dbReference type="ARBA" id="ARBA00001970"/>
    </source>
</evidence>
<keyword evidence="13" id="KW-1185">Reference proteome</keyword>
<dbReference type="EMBL" id="CP021121">
    <property type="protein sequence ID" value="ARQ70601.1"/>
    <property type="molecule type" value="Genomic_DNA"/>
</dbReference>
<evidence type="ECO:0000256" key="9">
    <source>
        <dbReference type="SAM" id="MobiDB-lite"/>
    </source>
</evidence>
<proteinExistence type="inferred from homology"/>
<evidence type="ECO:0000259" key="10">
    <source>
        <dbReference type="Pfam" id="PF04261"/>
    </source>
</evidence>
<evidence type="ECO:0000256" key="2">
    <source>
        <dbReference type="ARBA" id="ARBA00022559"/>
    </source>
</evidence>
<evidence type="ECO:0000259" key="11">
    <source>
        <dbReference type="Pfam" id="PF20628"/>
    </source>
</evidence>
<keyword evidence="4" id="KW-0479">Metal-binding</keyword>
<comment type="similarity">
    <text evidence="8">Belongs to the DyP-type peroxidase family.</text>
</comment>
<dbReference type="GO" id="GO:0005829">
    <property type="term" value="C:cytosol"/>
    <property type="evidence" value="ECO:0007669"/>
    <property type="project" value="TreeGrafter"/>
</dbReference>
<feature type="region of interest" description="Disordered" evidence="9">
    <location>
        <begin position="273"/>
        <end position="293"/>
    </location>
</feature>
<dbReference type="NCBIfam" id="TIGR01413">
    <property type="entry name" value="Dyp_perox_fam"/>
    <property type="match status" value="1"/>
</dbReference>
<dbReference type="OrthoDB" id="9781066at2"/>
<organism evidence="12 13">
    <name type="scientific">Streptomyces marincola</name>
    <dbReference type="NCBI Taxonomy" id="2878388"/>
    <lineage>
        <taxon>Bacteria</taxon>
        <taxon>Bacillati</taxon>
        <taxon>Actinomycetota</taxon>
        <taxon>Actinomycetes</taxon>
        <taxon>Kitasatosporales</taxon>
        <taxon>Streptomycetaceae</taxon>
        <taxon>Streptomyces</taxon>
    </lineage>
</organism>
<feature type="compositionally biased region" description="Pro residues" evidence="9">
    <location>
        <begin position="42"/>
        <end position="51"/>
    </location>
</feature>